<dbReference type="GO" id="GO:0005789">
    <property type="term" value="C:endoplasmic reticulum membrane"/>
    <property type="evidence" value="ECO:0007669"/>
    <property type="project" value="InterPro"/>
</dbReference>
<evidence type="ECO:0000256" key="6">
    <source>
        <dbReference type="SAM" id="Phobius"/>
    </source>
</evidence>
<dbReference type="GO" id="GO:0061817">
    <property type="term" value="P:endoplasmic reticulum-plasma membrane tethering"/>
    <property type="evidence" value="ECO:0007669"/>
    <property type="project" value="TreeGrafter"/>
</dbReference>
<dbReference type="InterPro" id="IPR000535">
    <property type="entry name" value="MSP_dom"/>
</dbReference>
<gene>
    <name evidence="8" type="ORF">DMAD_12948</name>
</gene>
<dbReference type="GO" id="GO:0090158">
    <property type="term" value="P:endoplasmic reticulum membrane organization"/>
    <property type="evidence" value="ECO:0007669"/>
    <property type="project" value="TreeGrafter"/>
</dbReference>
<comment type="similarity">
    <text evidence="2">Belongs to the VAMP-associated protein (VAP) (TC 9.B.17) family.</text>
</comment>
<keyword evidence="9" id="KW-1185">Reference proteome</keyword>
<dbReference type="EMBL" id="AP029264">
    <property type="protein sequence ID" value="BFF95582.1"/>
    <property type="molecule type" value="Genomic_DNA"/>
</dbReference>
<evidence type="ECO:0000256" key="1">
    <source>
        <dbReference type="ARBA" id="ARBA00004211"/>
    </source>
</evidence>
<dbReference type="SUPFAM" id="SSF49354">
    <property type="entry name" value="PapD-like"/>
    <property type="match status" value="1"/>
</dbReference>
<dbReference type="Pfam" id="PF00635">
    <property type="entry name" value="Motile_Sperm"/>
    <property type="match status" value="1"/>
</dbReference>
<dbReference type="GO" id="GO:0005886">
    <property type="term" value="C:plasma membrane"/>
    <property type="evidence" value="ECO:0007669"/>
    <property type="project" value="TreeGrafter"/>
</dbReference>
<evidence type="ECO:0000313" key="9">
    <source>
        <dbReference type="Proteomes" id="UP001500889"/>
    </source>
</evidence>
<dbReference type="Gene3D" id="2.60.40.10">
    <property type="entry name" value="Immunoglobulins"/>
    <property type="match status" value="1"/>
</dbReference>
<protein>
    <submittedName>
        <fullName evidence="8">Vesicle-associated membrane protein-associated protein A-like</fullName>
    </submittedName>
</protein>
<evidence type="ECO:0000256" key="5">
    <source>
        <dbReference type="ARBA" id="ARBA00023136"/>
    </source>
</evidence>
<dbReference type="AlphaFoldDB" id="A0AAU9FIJ9"/>
<name>A0AAU9FIJ9_DROMD</name>
<keyword evidence="5 6" id="KW-0472">Membrane</keyword>
<dbReference type="Proteomes" id="UP001500889">
    <property type="component" value="Chromosome U"/>
</dbReference>
<evidence type="ECO:0000256" key="3">
    <source>
        <dbReference type="ARBA" id="ARBA00022692"/>
    </source>
</evidence>
<feature type="transmembrane region" description="Helical" evidence="6">
    <location>
        <begin position="225"/>
        <end position="248"/>
    </location>
</feature>
<reference evidence="8 9" key="1">
    <citation type="submission" date="2024-02" db="EMBL/GenBank/DDBJ databases">
        <title>A chromosome-level genome assembly of Drosophila madeirensis, a fruit fly species endemic to Madeira island.</title>
        <authorList>
            <person name="Tomihara K."/>
            <person name="Llopart A."/>
            <person name="Yamamoto D."/>
        </authorList>
    </citation>
    <scope>NUCLEOTIDE SEQUENCE [LARGE SCALE GENOMIC DNA]</scope>
    <source>
        <strain evidence="8 9">RF1</strain>
    </source>
</reference>
<keyword evidence="4 6" id="KW-1133">Transmembrane helix</keyword>
<dbReference type="InterPro" id="IPR013783">
    <property type="entry name" value="Ig-like_fold"/>
</dbReference>
<evidence type="ECO:0000256" key="4">
    <source>
        <dbReference type="ARBA" id="ARBA00022989"/>
    </source>
</evidence>
<evidence type="ECO:0000313" key="8">
    <source>
        <dbReference type="EMBL" id="BFF95582.1"/>
    </source>
</evidence>
<sequence length="260" mass="29312">MDNKSESGLKREGNNLTPYDGCDLLCTSPSLMKFNAPYNSSQRRILTLMNLFPQPVLFKLKSNASKKYHVEPCTGRVDPYSSFEVNITLKYFDFDAECQYNHHFIIQSIVCPFSFVQQDTNSILAFFKQIHRSRLSTARIDVVLETDPVSPPAKSPLDSVAKGLRKASQRVIASQVASLVSNRQQETDNEVHVCNHTNTTTESLKGSDSLLFTIRAKIRLTLSEFPNMFQCFILCGAVVAVLVLLVLINPEDTDEVYEIY</sequence>
<evidence type="ECO:0000256" key="2">
    <source>
        <dbReference type="ARBA" id="ARBA00008932"/>
    </source>
</evidence>
<evidence type="ECO:0000259" key="7">
    <source>
        <dbReference type="PROSITE" id="PS50202"/>
    </source>
</evidence>
<dbReference type="GO" id="GO:0033149">
    <property type="term" value="F:FFAT motif binding"/>
    <property type="evidence" value="ECO:0007669"/>
    <property type="project" value="TreeGrafter"/>
</dbReference>
<dbReference type="InterPro" id="IPR008962">
    <property type="entry name" value="PapD-like_sf"/>
</dbReference>
<organism evidence="8 9">
    <name type="scientific">Drosophila madeirensis</name>
    <name type="common">Fruit fly</name>
    <dbReference type="NCBI Taxonomy" id="30013"/>
    <lineage>
        <taxon>Eukaryota</taxon>
        <taxon>Metazoa</taxon>
        <taxon>Ecdysozoa</taxon>
        <taxon>Arthropoda</taxon>
        <taxon>Hexapoda</taxon>
        <taxon>Insecta</taxon>
        <taxon>Pterygota</taxon>
        <taxon>Neoptera</taxon>
        <taxon>Endopterygota</taxon>
        <taxon>Diptera</taxon>
        <taxon>Brachycera</taxon>
        <taxon>Muscomorpha</taxon>
        <taxon>Ephydroidea</taxon>
        <taxon>Drosophilidae</taxon>
        <taxon>Drosophila</taxon>
        <taxon>Sophophora</taxon>
    </lineage>
</organism>
<dbReference type="PANTHER" id="PTHR10809">
    <property type="entry name" value="VESICLE-ASSOCIATED MEMBRANE PROTEIN-ASSOCIATED PROTEIN"/>
    <property type="match status" value="1"/>
</dbReference>
<accession>A0AAU9FIJ9</accession>
<dbReference type="InterPro" id="IPR016763">
    <property type="entry name" value="VAP"/>
</dbReference>
<comment type="subcellular location">
    <subcellularLocation>
        <location evidence="1">Membrane</location>
        <topology evidence="1">Single-pass type IV membrane protein</topology>
    </subcellularLocation>
</comment>
<proteinExistence type="inferred from homology"/>
<dbReference type="PANTHER" id="PTHR10809:SF6">
    <property type="entry name" value="AT11025P-RELATED"/>
    <property type="match status" value="1"/>
</dbReference>
<keyword evidence="3 6" id="KW-0812">Transmembrane</keyword>
<feature type="domain" description="MSP" evidence="7">
    <location>
        <begin position="24"/>
        <end position="145"/>
    </location>
</feature>
<dbReference type="PROSITE" id="PS50202">
    <property type="entry name" value="MSP"/>
    <property type="match status" value="1"/>
</dbReference>